<name>A0AAD7Y745_MYTSE</name>
<dbReference type="Proteomes" id="UP001231518">
    <property type="component" value="Chromosome 29"/>
</dbReference>
<dbReference type="GO" id="GO:0003824">
    <property type="term" value="F:catalytic activity"/>
    <property type="evidence" value="ECO:0007669"/>
    <property type="project" value="InterPro"/>
</dbReference>
<dbReference type="SUPFAM" id="SSF54197">
    <property type="entry name" value="HIT-like"/>
    <property type="match status" value="1"/>
</dbReference>
<dbReference type="PANTHER" id="PTHR23089">
    <property type="entry name" value="HISTIDINE TRIAD HIT PROTEIN"/>
    <property type="match status" value="1"/>
</dbReference>
<feature type="domain" description="HIT" evidence="2">
    <location>
        <begin position="22"/>
        <end position="117"/>
    </location>
</feature>
<keyword evidence="4" id="KW-1185">Reference proteome</keyword>
<proteinExistence type="predicted"/>
<dbReference type="Pfam" id="PF01230">
    <property type="entry name" value="HIT"/>
    <property type="match status" value="1"/>
</dbReference>
<evidence type="ECO:0000256" key="1">
    <source>
        <dbReference type="SAM" id="MobiDB-lite"/>
    </source>
</evidence>
<reference evidence="3" key="1">
    <citation type="submission" date="2023-03" db="EMBL/GenBank/DDBJ databases">
        <title>Chromosome-level genomes of two armyworms, Mythimna separata and Mythimna loreyi, provide insights into the biosynthesis and reception of sex pheromones.</title>
        <authorList>
            <person name="Zhao H."/>
        </authorList>
    </citation>
    <scope>NUCLEOTIDE SEQUENCE</scope>
    <source>
        <strain evidence="3">BeijingLab</strain>
        <tissue evidence="3">Pupa</tissue>
    </source>
</reference>
<gene>
    <name evidence="3" type="ORF">PYW07_011750</name>
</gene>
<organism evidence="3 4">
    <name type="scientific">Mythimna separata</name>
    <name type="common">Oriental armyworm</name>
    <name type="synonym">Pseudaletia separata</name>
    <dbReference type="NCBI Taxonomy" id="271217"/>
    <lineage>
        <taxon>Eukaryota</taxon>
        <taxon>Metazoa</taxon>
        <taxon>Ecdysozoa</taxon>
        <taxon>Arthropoda</taxon>
        <taxon>Hexapoda</taxon>
        <taxon>Insecta</taxon>
        <taxon>Pterygota</taxon>
        <taxon>Neoptera</taxon>
        <taxon>Endopterygota</taxon>
        <taxon>Lepidoptera</taxon>
        <taxon>Glossata</taxon>
        <taxon>Ditrysia</taxon>
        <taxon>Noctuoidea</taxon>
        <taxon>Noctuidae</taxon>
        <taxon>Noctuinae</taxon>
        <taxon>Hadenini</taxon>
        <taxon>Mythimna</taxon>
    </lineage>
</organism>
<accession>A0AAD7Y745</accession>
<evidence type="ECO:0000313" key="3">
    <source>
        <dbReference type="EMBL" id="KAJ8704562.1"/>
    </source>
</evidence>
<dbReference type="InterPro" id="IPR036265">
    <property type="entry name" value="HIT-like_sf"/>
</dbReference>
<dbReference type="InterPro" id="IPR001310">
    <property type="entry name" value="Histidine_triad_HIT"/>
</dbReference>
<dbReference type="Gene3D" id="3.30.428.10">
    <property type="entry name" value="HIT-like"/>
    <property type="match status" value="1"/>
</dbReference>
<dbReference type="EMBL" id="JARGEI010000031">
    <property type="protein sequence ID" value="KAJ8704562.1"/>
    <property type="molecule type" value="Genomic_DNA"/>
</dbReference>
<protein>
    <recommendedName>
        <fullName evidence="2">HIT domain-containing protein</fullName>
    </recommendedName>
</protein>
<feature type="region of interest" description="Disordered" evidence="1">
    <location>
        <begin position="1"/>
        <end position="21"/>
    </location>
</feature>
<dbReference type="InterPro" id="IPR011146">
    <property type="entry name" value="HIT-like"/>
</dbReference>
<dbReference type="AlphaFoldDB" id="A0AAD7Y745"/>
<sequence>MGSTSTSAVKRPSFAEFNGGKEPKTFIFEDEQCVVFDEQRHKQAPVHFLVVPKKTIPSLIETTENDELLLGHLLIIARRIAKKKGIDKKGYRVVMNEGPHSCQDVKQFYVQILGGRQMWWPFS</sequence>
<comment type="caution">
    <text evidence="3">The sequence shown here is derived from an EMBL/GenBank/DDBJ whole genome shotgun (WGS) entry which is preliminary data.</text>
</comment>
<evidence type="ECO:0000313" key="4">
    <source>
        <dbReference type="Proteomes" id="UP001231518"/>
    </source>
</evidence>
<evidence type="ECO:0000259" key="2">
    <source>
        <dbReference type="Pfam" id="PF01230"/>
    </source>
</evidence>